<name>A0ABX3EZ55_9BACL</name>
<proteinExistence type="predicted"/>
<dbReference type="PIRSF" id="PIRSF012293">
    <property type="entry name" value="EutA"/>
    <property type="match status" value="1"/>
</dbReference>
<dbReference type="InterPro" id="IPR043129">
    <property type="entry name" value="ATPase_NBD"/>
</dbReference>
<evidence type="ECO:0000313" key="2">
    <source>
        <dbReference type="Proteomes" id="UP000186058"/>
    </source>
</evidence>
<protein>
    <recommendedName>
        <fullName evidence="3">Ethanolamine utilization protein</fullName>
    </recommendedName>
</protein>
<dbReference type="SUPFAM" id="SSF53067">
    <property type="entry name" value="Actin-like ATPase domain"/>
    <property type="match status" value="1"/>
</dbReference>
<organism evidence="1 2">
    <name type="scientific">Paenibacillus helianthi</name>
    <dbReference type="NCBI Taxonomy" id="1349432"/>
    <lineage>
        <taxon>Bacteria</taxon>
        <taxon>Bacillati</taxon>
        <taxon>Bacillota</taxon>
        <taxon>Bacilli</taxon>
        <taxon>Bacillales</taxon>
        <taxon>Paenibacillaceae</taxon>
        <taxon>Paenibacillus</taxon>
    </lineage>
</organism>
<evidence type="ECO:0008006" key="3">
    <source>
        <dbReference type="Google" id="ProtNLM"/>
    </source>
</evidence>
<dbReference type="InterPro" id="IPR009377">
    <property type="entry name" value="EutA"/>
</dbReference>
<keyword evidence="2" id="KW-1185">Reference proteome</keyword>
<dbReference type="Proteomes" id="UP000186058">
    <property type="component" value="Unassembled WGS sequence"/>
</dbReference>
<dbReference type="EMBL" id="LVWI01000001">
    <property type="protein sequence ID" value="OKP92025.1"/>
    <property type="molecule type" value="Genomic_DNA"/>
</dbReference>
<accession>A0ABX3EZ55</accession>
<dbReference type="RefSeq" id="WP_074106514.1">
    <property type="nucleotide sequence ID" value="NZ_LVWI01000001.1"/>
</dbReference>
<sequence>MQNEEWLTSAGIDIGTSTTKCVFSRLKIERQSGLSSLPQFHITERNVFYESRMHRTPLIGDSQIDLGQLERILASEYSNAGLLPDDIHTGAVIITGETAFKQQADVVLHSLAASAGEFVVAQAGGDLEAVLAGRGSGAEARSLHVKGQVVNVDIGGGTANAAFFEGGSCIRTLNFHIGGRLIMLERDGSITRISPSVLQWLKAAGFKMLQEGEVAEIGRLRQLAERWSEMLLEGIQETVDWSKYPLIYGNPDSRKVRAETEIAEIWISGGVGALMEQESPPNLAEAARFGDIGPLLASALRIAGIRYPVKLQAAPEAQRATVIGAGVHTAMLSGSTVFADRMLLPLRNLPLVRVTWHDQLGEELTAIELGVKEAFAEGKQKYGGAGTEACKFAVIVPHLSVCTYPMIRRIAEAAAASALHYQLEMAVIICENDIAKALGNCIHLITGGNLPCVCLDQVAARHGDYVDIGEPVGEGYIPLAVKTLVFHS</sequence>
<dbReference type="Pfam" id="PF06277">
    <property type="entry name" value="EutA"/>
    <property type="match status" value="1"/>
</dbReference>
<evidence type="ECO:0000313" key="1">
    <source>
        <dbReference type="EMBL" id="OKP92025.1"/>
    </source>
</evidence>
<comment type="caution">
    <text evidence="1">The sequence shown here is derived from an EMBL/GenBank/DDBJ whole genome shotgun (WGS) entry which is preliminary data.</text>
</comment>
<gene>
    <name evidence="1" type="ORF">A3844_02625</name>
</gene>
<reference evidence="1 2" key="1">
    <citation type="submission" date="2016-03" db="EMBL/GenBank/DDBJ databases">
        <authorList>
            <person name="Sant'Anna F.H."/>
            <person name="Ambrosini A."/>
            <person name="Souza R."/>
            <person name="Bach E."/>
            <person name="Fernandes G."/>
            <person name="Balsanelli E."/>
            <person name="Baura V.A."/>
            <person name="Souza E.M."/>
            <person name="Passaglia L."/>
        </authorList>
    </citation>
    <scope>NUCLEOTIDE SEQUENCE [LARGE SCALE GENOMIC DNA]</scope>
    <source>
        <strain evidence="1 2">P26E</strain>
    </source>
</reference>